<keyword evidence="2 3" id="KW-0378">Hydrolase</keyword>
<proteinExistence type="inferred from homology"/>
<dbReference type="KEGG" id="dbr:Deba_0350"/>
<dbReference type="CDD" id="cd00487">
    <property type="entry name" value="Pep_deformylase"/>
    <property type="match status" value="1"/>
</dbReference>
<evidence type="ECO:0000313" key="3">
    <source>
        <dbReference type="EMBL" id="ADK83726.1"/>
    </source>
</evidence>
<feature type="binding site" evidence="2">
    <location>
        <position position="139"/>
    </location>
    <ligand>
        <name>Fe cation</name>
        <dbReference type="ChEBI" id="CHEBI:24875"/>
    </ligand>
</feature>
<dbReference type="PANTHER" id="PTHR10458">
    <property type="entry name" value="PEPTIDE DEFORMYLASE"/>
    <property type="match status" value="1"/>
</dbReference>
<comment type="cofactor">
    <cofactor evidence="2">
        <name>Fe(2+)</name>
        <dbReference type="ChEBI" id="CHEBI:29033"/>
    </cofactor>
    <text evidence="2">Binds 1 Fe(2+) ion.</text>
</comment>
<dbReference type="Gene3D" id="3.90.45.10">
    <property type="entry name" value="Peptide deformylase"/>
    <property type="match status" value="1"/>
</dbReference>
<keyword evidence="2" id="KW-0479">Metal-binding</keyword>
<keyword evidence="4" id="KW-1185">Reference proteome</keyword>
<protein>
    <recommendedName>
        <fullName evidence="2">Peptide deformylase</fullName>
        <shortName evidence="2">PDF</shortName>
        <ecNumber evidence="2">3.5.1.88</ecNumber>
    </recommendedName>
    <alternativeName>
        <fullName evidence="2">Polypeptide deformylase</fullName>
    </alternativeName>
</protein>
<dbReference type="eggNOG" id="COG0242">
    <property type="taxonomic scope" value="Bacteria"/>
</dbReference>
<dbReference type="HOGENOM" id="CLU_061901_2_1_7"/>
<dbReference type="HAMAP" id="MF_00163">
    <property type="entry name" value="Pep_deformylase"/>
    <property type="match status" value="1"/>
</dbReference>
<comment type="similarity">
    <text evidence="1 2">Belongs to the polypeptide deformylase family.</text>
</comment>
<name>E1QDU0_DESB2</name>
<evidence type="ECO:0000313" key="4">
    <source>
        <dbReference type="Proteomes" id="UP000009047"/>
    </source>
</evidence>
<evidence type="ECO:0000256" key="2">
    <source>
        <dbReference type="HAMAP-Rule" id="MF_00163"/>
    </source>
</evidence>
<organism evidence="3 4">
    <name type="scientific">Desulfarculus baarsii (strain ATCC 33931 / DSM 2075 / LMG 7858 / VKM B-1802 / 2st14)</name>
    <dbReference type="NCBI Taxonomy" id="644282"/>
    <lineage>
        <taxon>Bacteria</taxon>
        <taxon>Pseudomonadati</taxon>
        <taxon>Thermodesulfobacteriota</taxon>
        <taxon>Desulfarculia</taxon>
        <taxon>Desulfarculales</taxon>
        <taxon>Desulfarculaceae</taxon>
        <taxon>Desulfarculus</taxon>
    </lineage>
</organism>
<dbReference type="PIRSF" id="PIRSF004749">
    <property type="entry name" value="Pep_def"/>
    <property type="match status" value="1"/>
</dbReference>
<accession>E1QDU0</accession>
<dbReference type="OrthoDB" id="9804313at2"/>
<dbReference type="PANTHER" id="PTHR10458:SF22">
    <property type="entry name" value="PEPTIDE DEFORMYLASE"/>
    <property type="match status" value="1"/>
</dbReference>
<dbReference type="EMBL" id="CP002085">
    <property type="protein sequence ID" value="ADK83726.1"/>
    <property type="molecule type" value="Genomic_DNA"/>
</dbReference>
<comment type="function">
    <text evidence="2">Removes the formyl group from the N-terminal Met of newly synthesized proteins. Requires at least a dipeptide for an efficient rate of reaction. N-terminal L-methionine is a prerequisite for activity but the enzyme has broad specificity at other positions.</text>
</comment>
<dbReference type="SUPFAM" id="SSF56420">
    <property type="entry name" value="Peptide deformylase"/>
    <property type="match status" value="1"/>
</dbReference>
<evidence type="ECO:0000256" key="1">
    <source>
        <dbReference type="ARBA" id="ARBA00010759"/>
    </source>
</evidence>
<dbReference type="EC" id="3.5.1.88" evidence="2"/>
<dbReference type="NCBIfam" id="TIGR00079">
    <property type="entry name" value="pept_deformyl"/>
    <property type="match status" value="1"/>
</dbReference>
<gene>
    <name evidence="2" type="primary">def</name>
    <name evidence="3" type="ordered locus">Deba_0350</name>
</gene>
<dbReference type="Proteomes" id="UP000009047">
    <property type="component" value="Chromosome"/>
</dbReference>
<dbReference type="STRING" id="644282.Deba_0350"/>
<feature type="binding site" evidence="2">
    <location>
        <position position="135"/>
    </location>
    <ligand>
        <name>Fe cation</name>
        <dbReference type="ChEBI" id="CHEBI:24875"/>
    </ligand>
</feature>
<dbReference type="GO" id="GO:0046872">
    <property type="term" value="F:metal ion binding"/>
    <property type="evidence" value="ECO:0007669"/>
    <property type="project" value="UniProtKB-KW"/>
</dbReference>
<dbReference type="GO" id="GO:0042586">
    <property type="term" value="F:peptide deformylase activity"/>
    <property type="evidence" value="ECO:0007669"/>
    <property type="project" value="UniProtKB-UniRule"/>
</dbReference>
<dbReference type="PRINTS" id="PR01576">
    <property type="entry name" value="PDEFORMYLASE"/>
</dbReference>
<dbReference type="AlphaFoldDB" id="E1QDU0"/>
<dbReference type="Pfam" id="PF01327">
    <property type="entry name" value="Pep_deformylase"/>
    <property type="match status" value="1"/>
</dbReference>
<dbReference type="GO" id="GO:0006412">
    <property type="term" value="P:translation"/>
    <property type="evidence" value="ECO:0007669"/>
    <property type="project" value="UniProtKB-UniRule"/>
</dbReference>
<dbReference type="RefSeq" id="WP_013257182.1">
    <property type="nucleotide sequence ID" value="NC_014365.1"/>
</dbReference>
<keyword evidence="2" id="KW-0648">Protein biosynthesis</keyword>
<comment type="catalytic activity">
    <reaction evidence="2">
        <text>N-terminal N-formyl-L-methionyl-[peptide] + H2O = N-terminal L-methionyl-[peptide] + formate</text>
        <dbReference type="Rhea" id="RHEA:24420"/>
        <dbReference type="Rhea" id="RHEA-COMP:10639"/>
        <dbReference type="Rhea" id="RHEA-COMP:10640"/>
        <dbReference type="ChEBI" id="CHEBI:15377"/>
        <dbReference type="ChEBI" id="CHEBI:15740"/>
        <dbReference type="ChEBI" id="CHEBI:49298"/>
        <dbReference type="ChEBI" id="CHEBI:64731"/>
        <dbReference type="EC" id="3.5.1.88"/>
    </reaction>
</comment>
<feature type="binding site" evidence="2">
    <location>
        <position position="93"/>
    </location>
    <ligand>
        <name>Fe cation</name>
        <dbReference type="ChEBI" id="CHEBI:24875"/>
    </ligand>
</feature>
<reference evidence="3 4" key="1">
    <citation type="journal article" date="2010" name="Stand. Genomic Sci.">
        <title>Complete genome sequence of Desulfarculus baarsii type strain (2st14).</title>
        <authorList>
            <person name="Sun H."/>
            <person name="Spring S."/>
            <person name="Lapidus A."/>
            <person name="Davenport K."/>
            <person name="Del Rio T.G."/>
            <person name="Tice H."/>
            <person name="Nolan M."/>
            <person name="Copeland A."/>
            <person name="Cheng J.F."/>
            <person name="Lucas S."/>
            <person name="Tapia R."/>
            <person name="Goodwin L."/>
            <person name="Pitluck S."/>
            <person name="Ivanova N."/>
            <person name="Pagani I."/>
            <person name="Mavromatis K."/>
            <person name="Ovchinnikova G."/>
            <person name="Pati A."/>
            <person name="Chen A."/>
            <person name="Palaniappan K."/>
            <person name="Hauser L."/>
            <person name="Chang Y.J."/>
            <person name="Jeffries C.D."/>
            <person name="Detter J.C."/>
            <person name="Han C."/>
            <person name="Rohde M."/>
            <person name="Brambilla E."/>
            <person name="Goker M."/>
            <person name="Woyke T."/>
            <person name="Bristow J."/>
            <person name="Eisen J.A."/>
            <person name="Markowitz V."/>
            <person name="Hugenholtz P."/>
            <person name="Kyrpides N.C."/>
            <person name="Klenk H.P."/>
            <person name="Land M."/>
        </authorList>
    </citation>
    <scope>NUCLEOTIDE SEQUENCE [LARGE SCALE GENOMIC DNA]</scope>
    <source>
        <strain evidence="4">ATCC 33931 / DSM 2075 / LMG 7858 / VKM B-1802 / 2st14</strain>
    </source>
</reference>
<dbReference type="InterPro" id="IPR036821">
    <property type="entry name" value="Peptide_deformylase_sf"/>
</dbReference>
<feature type="active site" evidence="2">
    <location>
        <position position="136"/>
    </location>
</feature>
<dbReference type="NCBIfam" id="NF001159">
    <property type="entry name" value="PRK00150.1-3"/>
    <property type="match status" value="1"/>
</dbReference>
<keyword evidence="2" id="KW-0408">Iron</keyword>
<dbReference type="InterPro" id="IPR023635">
    <property type="entry name" value="Peptide_deformylase"/>
</dbReference>
<sequence length="170" mass="19019">MAILPICKYPDPVLAEKCAEIDRVDDELRRLAQDMIDTMYDAPGVGLAAPQVGRAIRMVVVDTAEDDKRGTPMVLINPRVVAKRGQLVWDEACLSVPDYRADVVRASEVVVEAGDLEGNDLRIEAEGLTAVCLQHEIDHLDGVLFLDHISSLKRAMYRKRRLKQLRRDGQ</sequence>